<reference evidence="1 2" key="1">
    <citation type="journal article" date="2001" name="J. Bacteriol.">
        <title>Genome of the bacterium Streptococcus pneumoniae strain R6.</title>
        <authorList>
            <person name="Hoskins J.A."/>
            <person name="Alborn W.Jr."/>
            <person name="Arnold J."/>
            <person name="Blaszczak L."/>
            <person name="Burgett S."/>
            <person name="DeHoff B.S."/>
            <person name="Estrem S."/>
            <person name="Fritz L."/>
            <person name="Fu D.-J."/>
            <person name="Fuller W."/>
            <person name="Geringer C."/>
            <person name="Gilmour R."/>
            <person name="Glass J.S."/>
            <person name="Khoja H."/>
            <person name="Kraft A."/>
            <person name="LaGace R."/>
            <person name="LeBlanc D.J."/>
            <person name="Lee L.N."/>
            <person name="Lefkowitz E.J."/>
            <person name="Lu J."/>
            <person name="Matsushima P."/>
            <person name="McAhren S."/>
            <person name="McHenney M."/>
            <person name="McLeaster K."/>
            <person name="Mundy C."/>
            <person name="Nicas T.I."/>
            <person name="Norris F.H."/>
            <person name="O'Gara M."/>
            <person name="Peery R."/>
            <person name="Robertson G.T."/>
            <person name="Rockey P."/>
            <person name="Sun P.-M."/>
            <person name="Winkler M.E."/>
            <person name="Yang Y."/>
            <person name="Young-Bellido M."/>
            <person name="Zhao G."/>
            <person name="Zook C."/>
            <person name="Baltz R.H."/>
            <person name="Jaskunas S.Richard."/>
            <person name="Rosteck P.R.Jr."/>
            <person name="Skatrud P.L."/>
            <person name="Glass J.I."/>
        </authorList>
    </citation>
    <scope>NUCLEOTIDE SEQUENCE [LARGE SCALE GENOMIC DNA]</scope>
    <source>
        <strain evidence="2">ATCC BAA-255 / R6</strain>
    </source>
</reference>
<dbReference type="KEGG" id="spr:spr0937"/>
<dbReference type="Proteomes" id="UP000000586">
    <property type="component" value="Chromosome"/>
</dbReference>
<protein>
    <submittedName>
        <fullName evidence="1">Uncharacterized protein</fullName>
    </submittedName>
</protein>
<evidence type="ECO:0000313" key="2">
    <source>
        <dbReference type="Proteomes" id="UP000000586"/>
    </source>
</evidence>
<dbReference type="HOGENOM" id="CLU_1864045_0_0_9"/>
<dbReference type="EMBL" id="AE007317">
    <property type="protein sequence ID" value="AAK99741.1"/>
    <property type="molecule type" value="Genomic_DNA"/>
</dbReference>
<organism evidence="1 2">
    <name type="scientific">Streptococcus pneumoniae (strain ATCC BAA-255 / R6)</name>
    <dbReference type="NCBI Taxonomy" id="171101"/>
    <lineage>
        <taxon>Bacteria</taxon>
        <taxon>Bacillati</taxon>
        <taxon>Bacillota</taxon>
        <taxon>Bacilli</taxon>
        <taxon>Lactobacillales</taxon>
        <taxon>Streptococcaceae</taxon>
        <taxon>Streptococcus</taxon>
    </lineage>
</organism>
<gene>
    <name evidence="1" type="ordered locus">spr0937</name>
</gene>
<dbReference type="PIR" id="A97989">
    <property type="entry name" value="A97989"/>
</dbReference>
<evidence type="ECO:0000313" key="1">
    <source>
        <dbReference type="EMBL" id="AAK99741.1"/>
    </source>
</evidence>
<sequence length="137" mass="14624">MSDNKTSKIPTNPANIGLLFLPIFKAMGPAKKDIQAIGPVIEVEKAVKDTAQKIKTSLESSGFAPSPIAISSPSSIISSLLLKNKTNIVAIILTIRTRGMSSNFVKDKEPLSHLITSCNSYLATFNNKNEVPALVTA</sequence>
<name>Q8CYU2_STRR6</name>
<proteinExistence type="predicted"/>
<dbReference type="AlphaFoldDB" id="Q8CYU2"/>
<keyword evidence="2" id="KW-1185">Reference proteome</keyword>
<accession>Q8CYU2</accession>